<feature type="coiled-coil region" evidence="1">
    <location>
        <begin position="40"/>
        <end position="81"/>
    </location>
</feature>
<dbReference type="OrthoDB" id="3365698at2759"/>
<comment type="caution">
    <text evidence="3">The sequence shown here is derived from an EMBL/GenBank/DDBJ whole genome shotgun (WGS) entry which is preliminary data.</text>
</comment>
<organism evidence="3 4">
    <name type="scientific">Mycena venus</name>
    <dbReference type="NCBI Taxonomy" id="2733690"/>
    <lineage>
        <taxon>Eukaryota</taxon>
        <taxon>Fungi</taxon>
        <taxon>Dikarya</taxon>
        <taxon>Basidiomycota</taxon>
        <taxon>Agaricomycotina</taxon>
        <taxon>Agaricomycetes</taxon>
        <taxon>Agaricomycetidae</taxon>
        <taxon>Agaricales</taxon>
        <taxon>Marasmiineae</taxon>
        <taxon>Mycenaceae</taxon>
        <taxon>Mycena</taxon>
    </lineage>
</organism>
<dbReference type="InterPro" id="IPR001810">
    <property type="entry name" value="F-box_dom"/>
</dbReference>
<dbReference type="Proteomes" id="UP000620124">
    <property type="component" value="Unassembled WGS sequence"/>
</dbReference>
<evidence type="ECO:0000256" key="1">
    <source>
        <dbReference type="SAM" id="Coils"/>
    </source>
</evidence>
<dbReference type="Gene3D" id="1.20.1280.50">
    <property type="match status" value="1"/>
</dbReference>
<gene>
    <name evidence="3" type="ORF">MVEN_01851600</name>
</gene>
<dbReference type="AlphaFoldDB" id="A0A8H6XIL3"/>
<accession>A0A8H6XIL3</accession>
<feature type="domain" description="F-box" evidence="2">
    <location>
        <begin position="85"/>
        <end position="156"/>
    </location>
</feature>
<proteinExistence type="predicted"/>
<keyword evidence="1" id="KW-0175">Coiled coil</keyword>
<evidence type="ECO:0000259" key="2">
    <source>
        <dbReference type="Pfam" id="PF12937"/>
    </source>
</evidence>
<reference evidence="3" key="1">
    <citation type="submission" date="2020-05" db="EMBL/GenBank/DDBJ databases">
        <title>Mycena genomes resolve the evolution of fungal bioluminescence.</title>
        <authorList>
            <person name="Tsai I.J."/>
        </authorList>
    </citation>
    <scope>NUCLEOTIDE SEQUENCE</scope>
    <source>
        <strain evidence="3">CCC161011</strain>
    </source>
</reference>
<keyword evidence="4" id="KW-1185">Reference proteome</keyword>
<dbReference type="EMBL" id="JACAZI010000018">
    <property type="protein sequence ID" value="KAF7341167.1"/>
    <property type="molecule type" value="Genomic_DNA"/>
</dbReference>
<sequence>MTVPDTVPAASGSLDATQETQIRELLRSHLPLPSHLPSTLSSLADRLAQYDVEITSLQKKLDRLRSERAAFQKQYEDCNSLLAPIRRLPSEILVGIFGMCENPWRPIIDSEDLGSITLATAMSRLAHAPIMILSQVCVRWHSIALDTPALWSQIDLDGQLWIHPDRDSVMKLLRSALERSAHHPLTVTITNFNDESPFLPALQLLAQHSVRWKTATFLCPFSDLVNLSMLKGNLPNLEELEMHCWDDKTERMLELFQDVPRLKFVYFMGNDDGCTARFPLLPLKQLGDLWYIEAVKNEPPTIIAHLSRLSRATWLRLQLSLDAHDPERGFPPIGGIVSSGIRTIMIEIYNFRPIRAQQTLEFIFASITLPSLTQFAIRIAASSPQLHLPIPWPHVQFLSLSERSSFPTHLLELNLYHVVIPEAELLQVLAALTSLKRLSITDQVQLPINGSVEHALITDTLLTALTRTPDSPCLVPDLVRLHCKSLLRFDDDVFLEFILSRVRESPGSPPFECELWWLPGHGRQPDPLVAEQLRELQTSGKLAFSFVQAKW</sequence>
<dbReference type="Pfam" id="PF12937">
    <property type="entry name" value="F-box-like"/>
    <property type="match status" value="1"/>
</dbReference>
<dbReference type="SUPFAM" id="SSF52047">
    <property type="entry name" value="RNI-like"/>
    <property type="match status" value="1"/>
</dbReference>
<evidence type="ECO:0000313" key="4">
    <source>
        <dbReference type="Proteomes" id="UP000620124"/>
    </source>
</evidence>
<dbReference type="PANTHER" id="PTHR38926">
    <property type="entry name" value="F-BOX DOMAIN CONTAINING PROTEIN, EXPRESSED"/>
    <property type="match status" value="1"/>
</dbReference>
<dbReference type="PANTHER" id="PTHR38926:SF5">
    <property type="entry name" value="F-BOX AND LEUCINE-RICH REPEAT PROTEIN 6"/>
    <property type="match status" value="1"/>
</dbReference>
<protein>
    <submittedName>
        <fullName evidence="3">F-box domain-containing protein</fullName>
    </submittedName>
</protein>
<evidence type="ECO:0000313" key="3">
    <source>
        <dbReference type="EMBL" id="KAF7341167.1"/>
    </source>
</evidence>
<name>A0A8H6XIL3_9AGAR</name>